<dbReference type="SUPFAM" id="SSF52540">
    <property type="entry name" value="P-loop containing nucleoside triphosphate hydrolases"/>
    <property type="match status" value="1"/>
</dbReference>
<protein>
    <recommendedName>
        <fullName evidence="3">Adenylate kinase</fullName>
    </recommendedName>
</protein>
<gene>
    <name evidence="1" type="ORF">SAMN05192568_100938</name>
</gene>
<dbReference type="STRING" id="582667.SAMN05192568_100938"/>
<sequence>MILDELGPRICIIGPSNSGKSTLAAAIGRTRGLPPIHLDQLQHRPNTDWEPRPEEEFRALHEAAILEPRWVMDGNYTRYLPQRLERATGGILLDVPTATRFFRYLRRCWFERNRPGALGGGRDSVKWDMIRCIVLASPAIRRRNTELFDRIGLPKLRLDTPGALTRFSLTAGLDR</sequence>
<dbReference type="RefSeq" id="WP_092040037.1">
    <property type="nucleotide sequence ID" value="NZ_FOTK01000009.1"/>
</dbReference>
<dbReference type="PANTHER" id="PTHR37816">
    <property type="entry name" value="YALI0E33011P"/>
    <property type="match status" value="1"/>
</dbReference>
<reference evidence="2" key="1">
    <citation type="submission" date="2016-10" db="EMBL/GenBank/DDBJ databases">
        <authorList>
            <person name="Varghese N."/>
            <person name="Submissions S."/>
        </authorList>
    </citation>
    <scope>NUCLEOTIDE SEQUENCE [LARGE SCALE GENOMIC DNA]</scope>
    <source>
        <strain evidence="2">BL36</strain>
    </source>
</reference>
<dbReference type="PANTHER" id="PTHR37816:SF1">
    <property type="entry name" value="TOXIN"/>
    <property type="match status" value="1"/>
</dbReference>
<evidence type="ECO:0000313" key="1">
    <source>
        <dbReference type="EMBL" id="SFL71417.1"/>
    </source>
</evidence>
<proteinExistence type="predicted"/>
<accession>A0A1I4JYT2</accession>
<name>A0A1I4JYT2_9HYPH</name>
<dbReference type="EMBL" id="FOTK01000009">
    <property type="protein sequence ID" value="SFL71417.1"/>
    <property type="molecule type" value="Genomic_DNA"/>
</dbReference>
<organism evidence="1 2">
    <name type="scientific">Methylobacterium pseudosasicola</name>
    <dbReference type="NCBI Taxonomy" id="582667"/>
    <lineage>
        <taxon>Bacteria</taxon>
        <taxon>Pseudomonadati</taxon>
        <taxon>Pseudomonadota</taxon>
        <taxon>Alphaproteobacteria</taxon>
        <taxon>Hyphomicrobiales</taxon>
        <taxon>Methylobacteriaceae</taxon>
        <taxon>Methylobacterium</taxon>
    </lineage>
</organism>
<dbReference type="OrthoDB" id="7210594at2"/>
<evidence type="ECO:0008006" key="3">
    <source>
        <dbReference type="Google" id="ProtNLM"/>
    </source>
</evidence>
<dbReference type="Proteomes" id="UP000199048">
    <property type="component" value="Unassembled WGS sequence"/>
</dbReference>
<dbReference type="AlphaFoldDB" id="A0A1I4JYT2"/>
<keyword evidence="2" id="KW-1185">Reference proteome</keyword>
<evidence type="ECO:0000313" key="2">
    <source>
        <dbReference type="Proteomes" id="UP000199048"/>
    </source>
</evidence>
<dbReference type="InterPro" id="IPR052922">
    <property type="entry name" value="Cytidylate_Kinase-2"/>
</dbReference>
<dbReference type="InterPro" id="IPR027417">
    <property type="entry name" value="P-loop_NTPase"/>
</dbReference>
<dbReference type="Gene3D" id="3.40.50.300">
    <property type="entry name" value="P-loop containing nucleotide triphosphate hydrolases"/>
    <property type="match status" value="1"/>
</dbReference>